<dbReference type="RefSeq" id="WP_209557258.1">
    <property type="nucleotide sequence ID" value="NZ_JAEDXU010000004.1"/>
</dbReference>
<dbReference type="Proteomes" id="UP000673375">
    <property type="component" value="Unassembled WGS sequence"/>
</dbReference>
<comment type="caution">
    <text evidence="1">The sequence shown here is derived from an EMBL/GenBank/DDBJ whole genome shotgun (WGS) entry which is preliminary data.</text>
</comment>
<dbReference type="EMBL" id="JAEDXU010000004">
    <property type="protein sequence ID" value="MBP1046437.1"/>
    <property type="molecule type" value="Genomic_DNA"/>
</dbReference>
<keyword evidence="2" id="KW-1185">Reference proteome</keyword>
<organism evidence="1 2">
    <name type="scientific">Enterococcus larvae</name>
    <dbReference type="NCBI Taxonomy" id="2794352"/>
    <lineage>
        <taxon>Bacteria</taxon>
        <taxon>Bacillati</taxon>
        <taxon>Bacillota</taxon>
        <taxon>Bacilli</taxon>
        <taxon>Lactobacillales</taxon>
        <taxon>Enterococcaceae</taxon>
        <taxon>Enterococcus</taxon>
    </lineage>
</organism>
<proteinExistence type="predicted"/>
<name>A0ABS4CJI5_9ENTE</name>
<reference evidence="1 2" key="1">
    <citation type="submission" date="2020-12" db="EMBL/GenBank/DDBJ databases">
        <title>Vagococcus allomyrinae sp. nov. and Enterococcus lavae sp. nov., isolated from the larvae of Allomyrina dichotoma.</title>
        <authorList>
            <person name="Lee S.D."/>
        </authorList>
    </citation>
    <scope>NUCLEOTIDE SEQUENCE [LARGE SCALE GENOMIC DNA]</scope>
    <source>
        <strain evidence="1 2">BWM-S5</strain>
    </source>
</reference>
<protein>
    <submittedName>
        <fullName evidence="1">Uncharacterized protein</fullName>
    </submittedName>
</protein>
<sequence length="82" mass="9561">MEMEWNEIEALSFMVHSDPELKQKLIDAIGERFFELNIEKSASYECRIDDMAENKRIAADSELCAIEKLMDGLNIKDNEIDY</sequence>
<gene>
    <name evidence="1" type="ORF">I6N96_09085</name>
</gene>
<evidence type="ECO:0000313" key="1">
    <source>
        <dbReference type="EMBL" id="MBP1046437.1"/>
    </source>
</evidence>
<accession>A0ABS4CJI5</accession>
<evidence type="ECO:0000313" key="2">
    <source>
        <dbReference type="Proteomes" id="UP000673375"/>
    </source>
</evidence>